<proteinExistence type="inferred from homology"/>
<keyword evidence="3 5" id="KW-0378">Hydrolase</keyword>
<feature type="active site" description="Charge relay system" evidence="5">
    <location>
        <position position="43"/>
    </location>
</feature>
<comment type="similarity">
    <text evidence="1 5">Belongs to the peptidase S8 family.</text>
</comment>
<dbReference type="InterPro" id="IPR050131">
    <property type="entry name" value="Peptidase_S8_subtilisin-like"/>
</dbReference>
<accession>A0A1I6IND0</accession>
<evidence type="ECO:0000256" key="2">
    <source>
        <dbReference type="ARBA" id="ARBA00022670"/>
    </source>
</evidence>
<evidence type="ECO:0000256" key="5">
    <source>
        <dbReference type="PROSITE-ProRule" id="PRU01240"/>
    </source>
</evidence>
<dbReference type="Pfam" id="PF07755">
    <property type="entry name" value="DUF1611"/>
    <property type="match status" value="1"/>
</dbReference>
<feature type="active site" description="Charge relay system" evidence="5">
    <location>
        <position position="189"/>
    </location>
</feature>
<evidence type="ECO:0000313" key="8">
    <source>
        <dbReference type="EMBL" id="SFR68129.1"/>
    </source>
</evidence>
<dbReference type="GO" id="GO:0004252">
    <property type="term" value="F:serine-type endopeptidase activity"/>
    <property type="evidence" value="ECO:0007669"/>
    <property type="project" value="UniProtKB-UniRule"/>
</dbReference>
<evidence type="ECO:0000256" key="1">
    <source>
        <dbReference type="ARBA" id="ARBA00011073"/>
    </source>
</evidence>
<dbReference type="EMBL" id="FOYZ01000003">
    <property type="protein sequence ID" value="SFR68129.1"/>
    <property type="molecule type" value="Genomic_DNA"/>
</dbReference>
<evidence type="ECO:0008006" key="10">
    <source>
        <dbReference type="Google" id="ProtNLM"/>
    </source>
</evidence>
<keyword evidence="2 5" id="KW-0645">Protease</keyword>
<dbReference type="PANTHER" id="PTHR43806:SF11">
    <property type="entry name" value="CEREVISIN-RELATED"/>
    <property type="match status" value="1"/>
</dbReference>
<dbReference type="PANTHER" id="PTHR43806">
    <property type="entry name" value="PEPTIDASE S8"/>
    <property type="match status" value="1"/>
</dbReference>
<dbReference type="AlphaFoldDB" id="A0A1I6IND0"/>
<feature type="active site" description="Charge relay system" evidence="5">
    <location>
        <position position="8"/>
    </location>
</feature>
<dbReference type="InterPro" id="IPR000209">
    <property type="entry name" value="Peptidase_S8/S53_dom"/>
</dbReference>
<dbReference type="STRING" id="37658.SAMN05661086_00928"/>
<dbReference type="PROSITE" id="PS00136">
    <property type="entry name" value="SUBTILASE_ASP"/>
    <property type="match status" value="1"/>
</dbReference>
<dbReference type="SUPFAM" id="SSF52540">
    <property type="entry name" value="P-loop containing nucleoside triphosphate hydrolases"/>
    <property type="match status" value="1"/>
</dbReference>
<dbReference type="InterPro" id="IPR027417">
    <property type="entry name" value="P-loop_NTPase"/>
</dbReference>
<dbReference type="RefSeq" id="WP_177214546.1">
    <property type="nucleotide sequence ID" value="NZ_FOYZ01000003.1"/>
</dbReference>
<name>A0A1I6IND0_9FIRM</name>
<dbReference type="Pfam" id="PF00082">
    <property type="entry name" value="Peptidase_S8"/>
    <property type="match status" value="1"/>
</dbReference>
<evidence type="ECO:0000256" key="3">
    <source>
        <dbReference type="ARBA" id="ARBA00022801"/>
    </source>
</evidence>
<feature type="domain" description="D-glutamate N-acetyltransferase-like C-terminal" evidence="7">
    <location>
        <begin position="373"/>
        <end position="574"/>
    </location>
</feature>
<reference evidence="8 9" key="1">
    <citation type="submission" date="2016-10" db="EMBL/GenBank/DDBJ databases">
        <authorList>
            <person name="de Groot N.N."/>
        </authorList>
    </citation>
    <scope>NUCLEOTIDE SEQUENCE [LARGE SCALE GENOMIC DNA]</scope>
    <source>
        <strain evidence="8 9">743A</strain>
    </source>
</reference>
<dbReference type="PROSITE" id="PS51892">
    <property type="entry name" value="SUBTILASE"/>
    <property type="match status" value="1"/>
</dbReference>
<dbReference type="InterPro" id="IPR023827">
    <property type="entry name" value="Peptidase_S8_Asp-AS"/>
</dbReference>
<feature type="domain" description="Peptidase S8/S53" evidence="6">
    <location>
        <begin position="3"/>
        <end position="225"/>
    </location>
</feature>
<keyword evidence="9" id="KW-1185">Reference proteome</keyword>
<dbReference type="GO" id="GO:0006508">
    <property type="term" value="P:proteolysis"/>
    <property type="evidence" value="ECO:0007669"/>
    <property type="project" value="UniProtKB-KW"/>
</dbReference>
<evidence type="ECO:0000256" key="4">
    <source>
        <dbReference type="ARBA" id="ARBA00022825"/>
    </source>
</evidence>
<dbReference type="Gene3D" id="3.40.50.300">
    <property type="entry name" value="P-loop containing nucleotide triphosphate hydrolases"/>
    <property type="match status" value="1"/>
</dbReference>
<dbReference type="InterPro" id="IPR035086">
    <property type="entry name" value="DgcN-like_C"/>
</dbReference>
<dbReference type="InterPro" id="IPR036852">
    <property type="entry name" value="Peptidase_S8/S53_dom_sf"/>
</dbReference>
<evidence type="ECO:0000259" key="6">
    <source>
        <dbReference type="Pfam" id="PF00082"/>
    </source>
</evidence>
<sequence length="593" mass="67812">MWKVAIIDTGVRGNHPAFQNHRLDGLTIQNGCLNEDFEDNYGHGTAIYNIISKEAKEGTQIINIKVKSIEDGVDVNEIIEALKYVETLGVNLVNMSLGSTVCDNITEFQQVCKKLRDSQIILVSAFSNDGSISFPAAFEEVIGVSGDDRIVNASDYKVVDDTIINVLGKAGMQRLAWAKPDYMILGGSSFACAHVTARITHLVEPGAEFHEIQKVLYQNAIEVITVRKQEPIQNLFDMKRAVVFPFSKEIHSLLRFQELLNFEVIDVYDIKYSGKIGAGVKYLLSGEKCEDDLYVKNIEKIEWDSFDTLILGHLDRYSERMKFDSFLDKIMMMVKKNNINVFSCDDLSRYELEKGHYYHPKIEKRNVPVNRQGKLYRYTKPVVGIFGTSSKQGKFTLQLMIRKKLLDLGYQIGQIGTEPTALLYGMDYVFPMGYQSSVKINDYEVVQYLNECIHRLCSKETDLILVGSQSGTIPYDAGNLSHCMFQQHSFLSATMPEVVILCINVYDDFDYIERTIKYIESYADSKVLSLVVFPMKIKNNWMGIYGNKEKITEEEYKNIKSILQQRFHRTVYSINYEEEVDLLVEELINYFGE</sequence>
<dbReference type="SUPFAM" id="SSF52743">
    <property type="entry name" value="Subtilisin-like"/>
    <property type="match status" value="1"/>
</dbReference>
<organism evidence="8 9">
    <name type="scientific">Anaeromicropila populeti</name>
    <dbReference type="NCBI Taxonomy" id="37658"/>
    <lineage>
        <taxon>Bacteria</taxon>
        <taxon>Bacillati</taxon>
        <taxon>Bacillota</taxon>
        <taxon>Clostridia</taxon>
        <taxon>Lachnospirales</taxon>
        <taxon>Lachnospiraceae</taxon>
        <taxon>Anaeromicropila</taxon>
    </lineage>
</organism>
<dbReference type="Gene3D" id="3.40.50.200">
    <property type="entry name" value="Peptidase S8/S53 domain"/>
    <property type="match status" value="1"/>
</dbReference>
<evidence type="ECO:0000259" key="7">
    <source>
        <dbReference type="Pfam" id="PF07755"/>
    </source>
</evidence>
<dbReference type="Proteomes" id="UP000199659">
    <property type="component" value="Unassembled WGS sequence"/>
</dbReference>
<keyword evidence="4 5" id="KW-0720">Serine protease</keyword>
<gene>
    <name evidence="8" type="ORF">SAMN05661086_00928</name>
</gene>
<protein>
    <recommendedName>
        <fullName evidence="10">Subtilase family protein</fullName>
    </recommendedName>
</protein>
<evidence type="ECO:0000313" key="9">
    <source>
        <dbReference type="Proteomes" id="UP000199659"/>
    </source>
</evidence>